<proteinExistence type="predicted"/>
<feature type="domain" description="Rhodanese" evidence="5">
    <location>
        <begin position="71"/>
        <end position="184"/>
    </location>
</feature>
<keyword evidence="7" id="KW-1185">Reference proteome</keyword>
<dbReference type="Gene3D" id="3.40.250.10">
    <property type="entry name" value="Rhodanese-like domain"/>
    <property type="match status" value="2"/>
</dbReference>
<evidence type="ECO:0000259" key="5">
    <source>
        <dbReference type="PROSITE" id="PS50206"/>
    </source>
</evidence>
<dbReference type="InterPro" id="IPR051126">
    <property type="entry name" value="Thiosulfate_sulfurtransferase"/>
</dbReference>
<dbReference type="PROSITE" id="PS51257">
    <property type="entry name" value="PROKAR_LIPOPROTEIN"/>
    <property type="match status" value="1"/>
</dbReference>
<dbReference type="EC" id="2.8.1.1" evidence="1"/>
<dbReference type="InterPro" id="IPR036873">
    <property type="entry name" value="Rhodanese-like_dom_sf"/>
</dbReference>
<dbReference type="CDD" id="cd01449">
    <property type="entry name" value="TST_Repeat_2"/>
    <property type="match status" value="1"/>
</dbReference>
<keyword evidence="6" id="KW-0808">Transferase</keyword>
<dbReference type="SMART" id="SM00450">
    <property type="entry name" value="RHOD"/>
    <property type="match status" value="2"/>
</dbReference>
<dbReference type="STRING" id="1121325.SAMN04515677_103120"/>
<dbReference type="Pfam" id="PF00581">
    <property type="entry name" value="Rhodanese"/>
    <property type="match status" value="2"/>
</dbReference>
<dbReference type="PROSITE" id="PS50206">
    <property type="entry name" value="RHODANESE_3"/>
    <property type="match status" value="2"/>
</dbReference>
<feature type="transmembrane region" description="Helical" evidence="4">
    <location>
        <begin position="6"/>
        <end position="23"/>
    </location>
</feature>
<dbReference type="GO" id="GO:0004792">
    <property type="term" value="F:thiosulfate-cyanide sulfurtransferase activity"/>
    <property type="evidence" value="ECO:0007669"/>
    <property type="project" value="UniProtKB-EC"/>
</dbReference>
<evidence type="ECO:0000313" key="6">
    <source>
        <dbReference type="EMBL" id="SDL70465.1"/>
    </source>
</evidence>
<sequence length="334" mass="38021">MKYNKRLAIIISVMMIGSVFVGCSNQKNEQEKKSESTKVEQNIQLTTKEDYTYENNDYFTSISWLEKNIKDNKNLVIIDGRSDKDYNNGHIPGAVNVQWQALANMVGKAGDKDWGNLIDEELILYKVLAPLDIPKNSQVVVYANKGGWGEDGRIVWCLQRAGIDARMLNGGFDLWQKENKEISKDSKIQNSENDSNKEYIKLEDIKINNNVNITTDELKKEIKDVKIIDTREEDEYKGATKFGEARGGHLPGSINIAFNKLYNEDGTIKSNDEIDKIMKENKIEKTDKIVTYCTSGIRSAHMALALKNAGYDNVRNYDSSYYEWAADKNNEVVK</sequence>
<protein>
    <recommendedName>
        <fullName evidence="1">thiosulfate sulfurtransferase</fullName>
        <ecNumber evidence="1">2.8.1.1</ecNumber>
    </recommendedName>
</protein>
<dbReference type="PANTHER" id="PTHR43855">
    <property type="entry name" value="THIOSULFATE SULFURTRANSFERASE"/>
    <property type="match status" value="1"/>
</dbReference>
<evidence type="ECO:0000256" key="1">
    <source>
        <dbReference type="ARBA" id="ARBA00012245"/>
    </source>
</evidence>
<dbReference type="SUPFAM" id="SSF52821">
    <property type="entry name" value="Rhodanese/Cell cycle control phosphatase"/>
    <property type="match status" value="2"/>
</dbReference>
<name>A0A1G9M9V4_9FIRM</name>
<dbReference type="AlphaFoldDB" id="A0A1G9M9V4"/>
<dbReference type="Proteomes" id="UP000199068">
    <property type="component" value="Unassembled WGS sequence"/>
</dbReference>
<keyword evidence="2" id="KW-0677">Repeat</keyword>
<evidence type="ECO:0000256" key="3">
    <source>
        <dbReference type="ARBA" id="ARBA00047549"/>
    </source>
</evidence>
<dbReference type="InterPro" id="IPR001307">
    <property type="entry name" value="Thiosulphate_STrfase_CS"/>
</dbReference>
<keyword evidence="4" id="KW-0472">Membrane</keyword>
<dbReference type="PANTHER" id="PTHR43855:SF1">
    <property type="entry name" value="THIOSULFATE SULFURTRANSFERASE"/>
    <property type="match status" value="1"/>
</dbReference>
<evidence type="ECO:0000256" key="2">
    <source>
        <dbReference type="ARBA" id="ARBA00022737"/>
    </source>
</evidence>
<gene>
    <name evidence="6" type="ORF">SAMN04515677_103120</name>
</gene>
<keyword evidence="6" id="KW-0670">Pyruvate</keyword>
<keyword evidence="4" id="KW-1133">Transmembrane helix</keyword>
<reference evidence="6 7" key="1">
    <citation type="submission" date="2016-10" db="EMBL/GenBank/DDBJ databases">
        <authorList>
            <person name="de Groot N.N."/>
        </authorList>
    </citation>
    <scope>NUCLEOTIDE SEQUENCE [LARGE SCALE GENOMIC DNA]</scope>
    <source>
        <strain evidence="6 7">DSM 797</strain>
    </source>
</reference>
<keyword evidence="4" id="KW-0812">Transmembrane</keyword>
<organism evidence="6 7">
    <name type="scientific">Romboutsia lituseburensis DSM 797</name>
    <dbReference type="NCBI Taxonomy" id="1121325"/>
    <lineage>
        <taxon>Bacteria</taxon>
        <taxon>Bacillati</taxon>
        <taxon>Bacillota</taxon>
        <taxon>Clostridia</taxon>
        <taxon>Peptostreptococcales</taxon>
        <taxon>Peptostreptococcaceae</taxon>
        <taxon>Romboutsia</taxon>
    </lineage>
</organism>
<accession>A0A1G9M9V4</accession>
<dbReference type="EMBL" id="FNGW01000003">
    <property type="protein sequence ID" value="SDL70465.1"/>
    <property type="molecule type" value="Genomic_DNA"/>
</dbReference>
<dbReference type="InterPro" id="IPR001763">
    <property type="entry name" value="Rhodanese-like_dom"/>
</dbReference>
<feature type="domain" description="Rhodanese" evidence="5">
    <location>
        <begin position="221"/>
        <end position="333"/>
    </location>
</feature>
<evidence type="ECO:0000256" key="4">
    <source>
        <dbReference type="SAM" id="Phobius"/>
    </source>
</evidence>
<evidence type="ECO:0000313" key="7">
    <source>
        <dbReference type="Proteomes" id="UP000199068"/>
    </source>
</evidence>
<comment type="catalytic activity">
    <reaction evidence="3">
        <text>thiosulfate + hydrogen cyanide = thiocyanate + sulfite + 2 H(+)</text>
        <dbReference type="Rhea" id="RHEA:16881"/>
        <dbReference type="ChEBI" id="CHEBI:15378"/>
        <dbReference type="ChEBI" id="CHEBI:17359"/>
        <dbReference type="ChEBI" id="CHEBI:18022"/>
        <dbReference type="ChEBI" id="CHEBI:18407"/>
        <dbReference type="ChEBI" id="CHEBI:33542"/>
        <dbReference type="EC" id="2.8.1.1"/>
    </reaction>
</comment>
<dbReference type="PROSITE" id="PS00380">
    <property type="entry name" value="RHODANESE_1"/>
    <property type="match status" value="1"/>
</dbReference>
<dbReference type="RefSeq" id="WP_092724832.1">
    <property type="nucleotide sequence ID" value="NZ_FNGW01000003.1"/>
</dbReference>